<reference evidence="2 3" key="1">
    <citation type="submission" date="2022-12" db="EMBL/GenBank/DDBJ databases">
        <title>Chromosome-scale assembly of the Ensete ventricosum genome.</title>
        <authorList>
            <person name="Dussert Y."/>
            <person name="Stocks J."/>
            <person name="Wendawek A."/>
            <person name="Woldeyes F."/>
            <person name="Nichols R.A."/>
            <person name="Borrell J.S."/>
        </authorList>
    </citation>
    <scope>NUCLEOTIDE SEQUENCE [LARGE SCALE GENOMIC DNA]</scope>
    <source>
        <strain evidence="3">cv. Maze</strain>
        <tissue evidence="2">Seeds</tissue>
    </source>
</reference>
<dbReference type="EMBL" id="JAQQAF010000002">
    <property type="protein sequence ID" value="KAJ8506062.1"/>
    <property type="molecule type" value="Genomic_DNA"/>
</dbReference>
<keyword evidence="3" id="KW-1185">Reference proteome</keyword>
<dbReference type="Proteomes" id="UP001222027">
    <property type="component" value="Unassembled WGS sequence"/>
</dbReference>
<sequence length="204" mass="22369">MPCTCEVNLLTNWERGSSLPWAIPRSEAVVGLGRALARKLDSNSLANTSNDGMEAGFSRAYQFLADPRRVVGKARHISASEVSYRAIWAQNVAICSAGLLFLPFFFIFLLFLVLLLNPGHASEECPYPCLPPPTSVMNYPPPPPSEPAWGYPPPPSEATTAAPVLLRFSYSSQWCNLGAFVHSVTSINFLVAGIYTYLVFKQIN</sequence>
<protein>
    <submittedName>
        <fullName evidence="2">Uncharacterized protein</fullName>
    </submittedName>
</protein>
<feature type="transmembrane region" description="Helical" evidence="1">
    <location>
        <begin position="179"/>
        <end position="200"/>
    </location>
</feature>
<keyword evidence="1" id="KW-1133">Transmembrane helix</keyword>
<gene>
    <name evidence="2" type="ORF">OPV22_006948</name>
</gene>
<proteinExistence type="predicted"/>
<accession>A0AAV8QD01</accession>
<organism evidence="2 3">
    <name type="scientific">Ensete ventricosum</name>
    <name type="common">Abyssinian banana</name>
    <name type="synonym">Musa ensete</name>
    <dbReference type="NCBI Taxonomy" id="4639"/>
    <lineage>
        <taxon>Eukaryota</taxon>
        <taxon>Viridiplantae</taxon>
        <taxon>Streptophyta</taxon>
        <taxon>Embryophyta</taxon>
        <taxon>Tracheophyta</taxon>
        <taxon>Spermatophyta</taxon>
        <taxon>Magnoliopsida</taxon>
        <taxon>Liliopsida</taxon>
        <taxon>Zingiberales</taxon>
        <taxon>Musaceae</taxon>
        <taxon>Ensete</taxon>
    </lineage>
</organism>
<evidence type="ECO:0000256" key="1">
    <source>
        <dbReference type="SAM" id="Phobius"/>
    </source>
</evidence>
<name>A0AAV8QD01_ENSVE</name>
<comment type="caution">
    <text evidence="2">The sequence shown here is derived from an EMBL/GenBank/DDBJ whole genome shotgun (WGS) entry which is preliminary data.</text>
</comment>
<feature type="transmembrane region" description="Helical" evidence="1">
    <location>
        <begin position="92"/>
        <end position="116"/>
    </location>
</feature>
<evidence type="ECO:0000313" key="3">
    <source>
        <dbReference type="Proteomes" id="UP001222027"/>
    </source>
</evidence>
<keyword evidence="1" id="KW-0812">Transmembrane</keyword>
<keyword evidence="1" id="KW-0472">Membrane</keyword>
<evidence type="ECO:0000313" key="2">
    <source>
        <dbReference type="EMBL" id="KAJ8506062.1"/>
    </source>
</evidence>
<dbReference type="AlphaFoldDB" id="A0AAV8QD01"/>